<evidence type="ECO:0000313" key="2">
    <source>
        <dbReference type="Proteomes" id="UP000594454"/>
    </source>
</evidence>
<dbReference type="AlphaFoldDB" id="A0A7R8V0W0"/>
<organism evidence="1 2">
    <name type="scientific">Hermetia illucens</name>
    <name type="common">Black soldier fly</name>
    <dbReference type="NCBI Taxonomy" id="343691"/>
    <lineage>
        <taxon>Eukaryota</taxon>
        <taxon>Metazoa</taxon>
        <taxon>Ecdysozoa</taxon>
        <taxon>Arthropoda</taxon>
        <taxon>Hexapoda</taxon>
        <taxon>Insecta</taxon>
        <taxon>Pterygota</taxon>
        <taxon>Neoptera</taxon>
        <taxon>Endopterygota</taxon>
        <taxon>Diptera</taxon>
        <taxon>Brachycera</taxon>
        <taxon>Stratiomyomorpha</taxon>
        <taxon>Stratiomyidae</taxon>
        <taxon>Hermetiinae</taxon>
        <taxon>Hermetia</taxon>
    </lineage>
</organism>
<dbReference type="EMBL" id="LR899013">
    <property type="protein sequence ID" value="CAD7090179.1"/>
    <property type="molecule type" value="Genomic_DNA"/>
</dbReference>
<keyword evidence="2" id="KW-1185">Reference proteome</keyword>
<reference evidence="1 2" key="1">
    <citation type="submission" date="2020-11" db="EMBL/GenBank/DDBJ databases">
        <authorList>
            <person name="Wallbank WR R."/>
            <person name="Pardo Diaz C."/>
            <person name="Kozak K."/>
            <person name="Martin S."/>
            <person name="Jiggins C."/>
            <person name="Moest M."/>
            <person name="Warren A I."/>
            <person name="Generalovic N T."/>
            <person name="Byers J.R.P. K."/>
            <person name="Montejo-Kovacevich G."/>
            <person name="Yen C E."/>
        </authorList>
    </citation>
    <scope>NUCLEOTIDE SEQUENCE [LARGE SCALE GENOMIC DNA]</scope>
</reference>
<name>A0A7R8V0W0_HERIL</name>
<sequence length="379" mass="43491">MRSRNSPPTKMDNHRKWKTVHTFLTGSIIKRKIKESLKTGLIKEVSNKTNFAVLKPHIEALHSRRNREQAKTLGITLNHKESLPRILLNPSTTSGETLSLKLRGTRTETLSHAFIHSLEYGQKNSNKTTLLDPKTDLDITLENIDTTLDHISSTPGHTHPEQLLLIKITLEKPETCTPTKVVLNYLKSRNKELKKRNLPTNDINAPASRIDDDIEIIDTINYYPNMTIKEKTAQTLSNKKISKIIDGALDHLAINNIASHNNKLYAFQNLEYTPGNPLGEFLSNRYMYLIMQALKDTLEHINPPYIIHNKNHIILITRQNPEERKISKHEHKKQVEKALRNATLIILNKHGEQYNCDQVNTYTPKVTKIETPKIPYILK</sequence>
<evidence type="ECO:0000313" key="1">
    <source>
        <dbReference type="EMBL" id="CAD7090179.1"/>
    </source>
</evidence>
<dbReference type="Proteomes" id="UP000594454">
    <property type="component" value="Chromosome 5"/>
</dbReference>
<dbReference type="InParanoid" id="A0A7R8V0W0"/>
<accession>A0A7R8V0W0</accession>
<gene>
    <name evidence="1" type="ORF">HERILL_LOCUS12679</name>
</gene>
<proteinExistence type="predicted"/>
<protein>
    <submittedName>
        <fullName evidence="1">Uncharacterized protein</fullName>
    </submittedName>
</protein>